<keyword evidence="3" id="KW-1185">Reference proteome</keyword>
<proteinExistence type="predicted"/>
<dbReference type="Proteomes" id="UP001172684">
    <property type="component" value="Unassembled WGS sequence"/>
</dbReference>
<dbReference type="PROSITE" id="PS50097">
    <property type="entry name" value="BTB"/>
    <property type="match status" value="1"/>
</dbReference>
<gene>
    <name evidence="2" type="ORF">H2201_001695</name>
</gene>
<evidence type="ECO:0000313" key="2">
    <source>
        <dbReference type="EMBL" id="KAJ9668265.1"/>
    </source>
</evidence>
<dbReference type="Gene3D" id="3.30.710.10">
    <property type="entry name" value="Potassium Channel Kv1.1, Chain A"/>
    <property type="match status" value="1"/>
</dbReference>
<protein>
    <recommendedName>
        <fullName evidence="1">BTB domain-containing protein</fullName>
    </recommendedName>
</protein>
<evidence type="ECO:0000259" key="1">
    <source>
        <dbReference type="PROSITE" id="PS50097"/>
    </source>
</evidence>
<organism evidence="2 3">
    <name type="scientific">Coniosporium apollinis</name>
    <dbReference type="NCBI Taxonomy" id="61459"/>
    <lineage>
        <taxon>Eukaryota</taxon>
        <taxon>Fungi</taxon>
        <taxon>Dikarya</taxon>
        <taxon>Ascomycota</taxon>
        <taxon>Pezizomycotina</taxon>
        <taxon>Dothideomycetes</taxon>
        <taxon>Dothideomycetes incertae sedis</taxon>
        <taxon>Coniosporium</taxon>
    </lineage>
</organism>
<dbReference type="PANTHER" id="PTHR47843:SF2">
    <property type="entry name" value="BTB DOMAIN-CONTAINING PROTEIN"/>
    <property type="match status" value="1"/>
</dbReference>
<dbReference type="PANTHER" id="PTHR47843">
    <property type="entry name" value="BTB DOMAIN-CONTAINING PROTEIN-RELATED"/>
    <property type="match status" value="1"/>
</dbReference>
<feature type="domain" description="BTB" evidence="1">
    <location>
        <begin position="15"/>
        <end position="85"/>
    </location>
</feature>
<dbReference type="EMBL" id="JAPDRL010000008">
    <property type="protein sequence ID" value="KAJ9668265.1"/>
    <property type="molecule type" value="Genomic_DNA"/>
</dbReference>
<dbReference type="SUPFAM" id="SSF54695">
    <property type="entry name" value="POZ domain"/>
    <property type="match status" value="1"/>
</dbReference>
<evidence type="ECO:0000313" key="3">
    <source>
        <dbReference type="Proteomes" id="UP001172684"/>
    </source>
</evidence>
<dbReference type="InterPro" id="IPR011333">
    <property type="entry name" value="SKP1/BTB/POZ_sf"/>
</dbReference>
<accession>A0ABQ9P0Z2</accession>
<reference evidence="2" key="1">
    <citation type="submission" date="2022-10" db="EMBL/GenBank/DDBJ databases">
        <title>Culturing micro-colonial fungi from biological soil crusts in the Mojave desert and describing Neophaeococcomyces mojavensis, and introducing the new genera and species Taxawa tesnikishii.</title>
        <authorList>
            <person name="Kurbessoian T."/>
            <person name="Stajich J.E."/>
        </authorList>
    </citation>
    <scope>NUCLEOTIDE SEQUENCE</scope>
    <source>
        <strain evidence="2">TK_1</strain>
    </source>
</reference>
<sequence>MSEVVEKFSDFLTSPTVLVVVGTSSQKTFFLHVGLLVSASDRFAIALQSDFKEATERKIVLDEEDPDLFGYFLKYLYGNDWLQSQETDHESKYYVLVRPYALGERLQAIRFQRTVLLKFMSSFTIDTQISDSGLCGLLEVAGAEITPRVDEDPLRKHLFWYAVRRLTQLQKYGRFRQLLRDQPDLGIALCLRAGNWLELQPGKPTDPAPARFKSETIF</sequence>
<name>A0ABQ9P0Z2_9PEZI</name>
<comment type="caution">
    <text evidence="2">The sequence shown here is derived from an EMBL/GenBank/DDBJ whole genome shotgun (WGS) entry which is preliminary data.</text>
</comment>
<dbReference type="InterPro" id="IPR000210">
    <property type="entry name" value="BTB/POZ_dom"/>
</dbReference>
<dbReference type="Pfam" id="PF00651">
    <property type="entry name" value="BTB"/>
    <property type="match status" value="1"/>
</dbReference>